<dbReference type="Gene3D" id="1.10.287.160">
    <property type="entry name" value="HR1 repeat"/>
    <property type="match status" value="1"/>
</dbReference>
<dbReference type="RefSeq" id="WP_202896195.1">
    <property type="nucleotide sequence ID" value="NZ_BAABJL010000114.1"/>
</dbReference>
<dbReference type="AlphaFoldDB" id="A0A927RA86"/>
<proteinExistence type="predicted"/>
<sequence length="96" mass="10969">MDQIGFLTQRTNPGNRSFYYRADEEAFGRMIRQQVESMGQLREILAGGADLAGPAEHGRRLREATEVFGWLERVFADAPPMRRNGTRIRSQKGQSR</sequence>
<evidence type="ECO:0000313" key="2">
    <source>
        <dbReference type="Proteomes" id="UP000638648"/>
    </source>
</evidence>
<organism evidence="1 2">
    <name type="scientific">Actinopolymorpha pittospori</name>
    <dbReference type="NCBI Taxonomy" id="648752"/>
    <lineage>
        <taxon>Bacteria</taxon>
        <taxon>Bacillati</taxon>
        <taxon>Actinomycetota</taxon>
        <taxon>Actinomycetes</taxon>
        <taxon>Propionibacteriales</taxon>
        <taxon>Actinopolymorphaceae</taxon>
        <taxon>Actinopolymorpha</taxon>
    </lineage>
</organism>
<keyword evidence="2" id="KW-1185">Reference proteome</keyword>
<accession>A0A927RA86</accession>
<dbReference type="EMBL" id="JADBEM010000001">
    <property type="protein sequence ID" value="MBE1604770.1"/>
    <property type="molecule type" value="Genomic_DNA"/>
</dbReference>
<name>A0A927RA86_9ACTN</name>
<dbReference type="Proteomes" id="UP000638648">
    <property type="component" value="Unassembled WGS sequence"/>
</dbReference>
<gene>
    <name evidence="1" type="ORF">HEB94_001618</name>
</gene>
<evidence type="ECO:0000313" key="1">
    <source>
        <dbReference type="EMBL" id="MBE1604770.1"/>
    </source>
</evidence>
<comment type="caution">
    <text evidence="1">The sequence shown here is derived from an EMBL/GenBank/DDBJ whole genome shotgun (WGS) entry which is preliminary data.</text>
</comment>
<protein>
    <submittedName>
        <fullName evidence="1">Uncharacterized protein</fullName>
    </submittedName>
</protein>
<reference evidence="1" key="1">
    <citation type="submission" date="2020-10" db="EMBL/GenBank/DDBJ databases">
        <title>Sequencing the genomes of 1000 actinobacteria strains.</title>
        <authorList>
            <person name="Klenk H.-P."/>
        </authorList>
    </citation>
    <scope>NUCLEOTIDE SEQUENCE</scope>
    <source>
        <strain evidence="1">DSM 45354</strain>
    </source>
</reference>